<dbReference type="KEGG" id="ltr:EVS81_12985"/>
<accession>A0A4P6KGT0</accession>
<dbReference type="InterPro" id="IPR010982">
    <property type="entry name" value="Lambda_DNA-bd_dom_sf"/>
</dbReference>
<keyword evidence="3" id="KW-1185">Reference proteome</keyword>
<dbReference type="RefSeq" id="WP_130110743.1">
    <property type="nucleotide sequence ID" value="NZ_CP035806.1"/>
</dbReference>
<proteinExistence type="predicted"/>
<dbReference type="Proteomes" id="UP000289260">
    <property type="component" value="Chromosome"/>
</dbReference>
<reference evidence="2 3" key="1">
    <citation type="submission" date="2019-02" db="EMBL/GenBank/DDBJ databases">
        <authorList>
            <person name="Sun L."/>
            <person name="Pan D."/>
            <person name="Wu X."/>
        </authorList>
    </citation>
    <scope>NUCLEOTIDE SEQUENCE [LARGE SCALE GENOMIC DNA]</scope>
    <source>
        <strain evidence="2 3">JW-1</strain>
    </source>
</reference>
<evidence type="ECO:0000313" key="3">
    <source>
        <dbReference type="Proteomes" id="UP000289260"/>
    </source>
</evidence>
<name>A0A4P6KGT0_9MICO</name>
<dbReference type="CDD" id="cd00093">
    <property type="entry name" value="HTH_XRE"/>
    <property type="match status" value="1"/>
</dbReference>
<dbReference type="Gene3D" id="1.10.260.40">
    <property type="entry name" value="lambda repressor-like DNA-binding domains"/>
    <property type="match status" value="1"/>
</dbReference>
<evidence type="ECO:0000313" key="2">
    <source>
        <dbReference type="EMBL" id="QBE49626.1"/>
    </source>
</evidence>
<dbReference type="PROSITE" id="PS50943">
    <property type="entry name" value="HTH_CROC1"/>
    <property type="match status" value="1"/>
</dbReference>
<protein>
    <submittedName>
        <fullName evidence="2">XRE family transcriptional regulator</fullName>
    </submittedName>
</protein>
<dbReference type="Pfam" id="PF01381">
    <property type="entry name" value="HTH_3"/>
    <property type="match status" value="1"/>
</dbReference>
<dbReference type="EMBL" id="CP035806">
    <property type="protein sequence ID" value="QBE49626.1"/>
    <property type="molecule type" value="Genomic_DNA"/>
</dbReference>
<dbReference type="OrthoDB" id="3256054at2"/>
<gene>
    <name evidence="2" type="ORF">EVS81_12985</name>
</gene>
<sequence>MELNGAQIEALADLLVDSHDELLSSLVKMRKKHGLSQEQVAERMGISQPAVASFERYDANPTLATIRRYALAVQASIEHRVVDQCCILVAREATGGASRSMSWNPRQSVEWEWAAGETHVKAFVNA</sequence>
<dbReference type="AlphaFoldDB" id="A0A4P6KGT0"/>
<dbReference type="GO" id="GO:0003677">
    <property type="term" value="F:DNA binding"/>
    <property type="evidence" value="ECO:0007669"/>
    <property type="project" value="InterPro"/>
</dbReference>
<dbReference type="InterPro" id="IPR001387">
    <property type="entry name" value="Cro/C1-type_HTH"/>
</dbReference>
<dbReference type="SUPFAM" id="SSF47413">
    <property type="entry name" value="lambda repressor-like DNA-binding domains"/>
    <property type="match status" value="1"/>
</dbReference>
<evidence type="ECO:0000259" key="1">
    <source>
        <dbReference type="PROSITE" id="PS50943"/>
    </source>
</evidence>
<dbReference type="SMART" id="SM00530">
    <property type="entry name" value="HTH_XRE"/>
    <property type="match status" value="1"/>
</dbReference>
<organism evidence="2 3">
    <name type="scientific">Leucobacter triazinivorans</name>
    <dbReference type="NCBI Taxonomy" id="1784719"/>
    <lineage>
        <taxon>Bacteria</taxon>
        <taxon>Bacillati</taxon>
        <taxon>Actinomycetota</taxon>
        <taxon>Actinomycetes</taxon>
        <taxon>Micrococcales</taxon>
        <taxon>Microbacteriaceae</taxon>
        <taxon>Leucobacter</taxon>
    </lineage>
</organism>
<feature type="domain" description="HTH cro/C1-type" evidence="1">
    <location>
        <begin position="26"/>
        <end position="80"/>
    </location>
</feature>